<feature type="transmembrane region" description="Helical" evidence="1">
    <location>
        <begin position="286"/>
        <end position="310"/>
    </location>
</feature>
<organism evidence="2 3">
    <name type="scientific">Hyaloscypha bicolor E</name>
    <dbReference type="NCBI Taxonomy" id="1095630"/>
    <lineage>
        <taxon>Eukaryota</taxon>
        <taxon>Fungi</taxon>
        <taxon>Dikarya</taxon>
        <taxon>Ascomycota</taxon>
        <taxon>Pezizomycotina</taxon>
        <taxon>Leotiomycetes</taxon>
        <taxon>Helotiales</taxon>
        <taxon>Hyaloscyphaceae</taxon>
        <taxon>Hyaloscypha</taxon>
        <taxon>Hyaloscypha bicolor</taxon>
    </lineage>
</organism>
<dbReference type="EMBL" id="KZ613913">
    <property type="protein sequence ID" value="PMD50850.1"/>
    <property type="molecule type" value="Genomic_DNA"/>
</dbReference>
<dbReference type="RefSeq" id="XP_024727754.1">
    <property type="nucleotide sequence ID" value="XM_024888232.1"/>
</dbReference>
<feature type="transmembrane region" description="Helical" evidence="1">
    <location>
        <begin position="237"/>
        <end position="266"/>
    </location>
</feature>
<dbReference type="InterPro" id="IPR052413">
    <property type="entry name" value="SUR7_domain"/>
</dbReference>
<keyword evidence="1" id="KW-0812">Transmembrane</keyword>
<dbReference type="PANTHER" id="PTHR28019">
    <property type="entry name" value="CELL MEMBRANE PROTEIN YLR413W-RELATED"/>
    <property type="match status" value="1"/>
</dbReference>
<evidence type="ECO:0000313" key="2">
    <source>
        <dbReference type="EMBL" id="PMD50850.1"/>
    </source>
</evidence>
<name>A0A2J6SJD5_9HELO</name>
<proteinExistence type="predicted"/>
<dbReference type="PANTHER" id="PTHR28019:SF7">
    <property type="entry name" value="SUR7 PROTEIN"/>
    <property type="match status" value="1"/>
</dbReference>
<dbReference type="Proteomes" id="UP000235371">
    <property type="component" value="Unassembled WGS sequence"/>
</dbReference>
<protein>
    <submittedName>
        <fullName evidence="2">Uncharacterized protein</fullName>
    </submittedName>
</protein>
<dbReference type="AlphaFoldDB" id="A0A2J6SJD5"/>
<feature type="transmembrane region" description="Helical" evidence="1">
    <location>
        <begin position="12"/>
        <end position="33"/>
    </location>
</feature>
<dbReference type="GO" id="GO:0031505">
    <property type="term" value="P:fungal-type cell wall organization"/>
    <property type="evidence" value="ECO:0007669"/>
    <property type="project" value="TreeGrafter"/>
</dbReference>
<evidence type="ECO:0000256" key="1">
    <source>
        <dbReference type="SAM" id="Phobius"/>
    </source>
</evidence>
<keyword evidence="1" id="KW-1133">Transmembrane helix</keyword>
<dbReference type="OrthoDB" id="4159154at2759"/>
<sequence>MDVPRKRNGIRLGAVIPFTLSTVAFALTLLAVLSGSHPNIFEDGDMVTVNSSCKCGSIRVSTGATSTAGAGGFLSSLLGPAQGILGDLGNVFDGIVSNLTTDLDSGLTNLEKGLAANITKELGIQQYYSLYVNGICMGSFDNGSDPNSAANSTRCTTYPNAASGLSNFSIPNSITLGTTNISVPILASVSGTGGTITSAVTILTKAILAFFILSLIHAMTAIGSGVGFLLPGSSIAVYLNLSFSILGWIFHAVGTALSTAVIATLNLVASSIGNSVGVYSAQGTKFLIFVGISFAFLLISSFYWVAIWFVEFRKFTLRVRKRSSDEIGNWRGIVTCCAQAYI</sequence>
<dbReference type="GO" id="GO:0005886">
    <property type="term" value="C:plasma membrane"/>
    <property type="evidence" value="ECO:0007669"/>
    <property type="project" value="InterPro"/>
</dbReference>
<evidence type="ECO:0000313" key="3">
    <source>
        <dbReference type="Proteomes" id="UP000235371"/>
    </source>
</evidence>
<gene>
    <name evidence="2" type="ORF">K444DRAFT_711065</name>
</gene>
<dbReference type="InParanoid" id="A0A2J6SJD5"/>
<keyword evidence="3" id="KW-1185">Reference proteome</keyword>
<reference evidence="2 3" key="1">
    <citation type="submission" date="2016-04" db="EMBL/GenBank/DDBJ databases">
        <title>A degradative enzymes factory behind the ericoid mycorrhizal symbiosis.</title>
        <authorList>
            <consortium name="DOE Joint Genome Institute"/>
            <person name="Martino E."/>
            <person name="Morin E."/>
            <person name="Grelet G."/>
            <person name="Kuo A."/>
            <person name="Kohler A."/>
            <person name="Daghino S."/>
            <person name="Barry K."/>
            <person name="Choi C."/>
            <person name="Cichocki N."/>
            <person name="Clum A."/>
            <person name="Copeland A."/>
            <person name="Hainaut M."/>
            <person name="Haridas S."/>
            <person name="Labutti K."/>
            <person name="Lindquist E."/>
            <person name="Lipzen A."/>
            <person name="Khouja H.-R."/>
            <person name="Murat C."/>
            <person name="Ohm R."/>
            <person name="Olson A."/>
            <person name="Spatafora J."/>
            <person name="Veneault-Fourrey C."/>
            <person name="Henrissat B."/>
            <person name="Grigoriev I."/>
            <person name="Martin F."/>
            <person name="Perotto S."/>
        </authorList>
    </citation>
    <scope>NUCLEOTIDE SEQUENCE [LARGE SCALE GENOMIC DNA]</scope>
    <source>
        <strain evidence="2 3">E</strain>
    </source>
</reference>
<accession>A0A2J6SJD5</accession>
<dbReference type="GO" id="GO:0051285">
    <property type="term" value="C:cell cortex of cell tip"/>
    <property type="evidence" value="ECO:0007669"/>
    <property type="project" value="TreeGrafter"/>
</dbReference>
<dbReference type="GeneID" id="36596308"/>
<feature type="transmembrane region" description="Helical" evidence="1">
    <location>
        <begin position="206"/>
        <end position="230"/>
    </location>
</feature>
<keyword evidence="1" id="KW-0472">Membrane</keyword>